<gene>
    <name evidence="1" type="ORF">LCGC14_0994760</name>
</gene>
<reference evidence="1" key="1">
    <citation type="journal article" date="2015" name="Nature">
        <title>Complex archaea that bridge the gap between prokaryotes and eukaryotes.</title>
        <authorList>
            <person name="Spang A."/>
            <person name="Saw J.H."/>
            <person name="Jorgensen S.L."/>
            <person name="Zaremba-Niedzwiedzka K."/>
            <person name="Martijn J."/>
            <person name="Lind A.E."/>
            <person name="van Eijk R."/>
            <person name="Schleper C."/>
            <person name="Guy L."/>
            <person name="Ettema T.J."/>
        </authorList>
    </citation>
    <scope>NUCLEOTIDE SEQUENCE</scope>
</reference>
<dbReference type="AlphaFoldDB" id="A0A0F9N4R4"/>
<protein>
    <submittedName>
        <fullName evidence="1">Uncharacterized protein</fullName>
    </submittedName>
</protein>
<dbReference type="EMBL" id="LAZR01003803">
    <property type="protein sequence ID" value="KKN14570.1"/>
    <property type="molecule type" value="Genomic_DNA"/>
</dbReference>
<sequence>MACYLFDQDTALNQMIAGYSNAFGFAQLASTATDNAYDKLLLADYFWVNIYEIQALEHLVNAVWALSYRHYDCDPLYAVPYYILKHTVTYRTIAEAWAKNSFEGRMVTIAFIDRMRQLLWDEEYFVKWAAAPETSEGP</sequence>
<name>A0A0F9N4R4_9ZZZZ</name>
<accession>A0A0F9N4R4</accession>
<organism evidence="1">
    <name type="scientific">marine sediment metagenome</name>
    <dbReference type="NCBI Taxonomy" id="412755"/>
    <lineage>
        <taxon>unclassified sequences</taxon>
        <taxon>metagenomes</taxon>
        <taxon>ecological metagenomes</taxon>
    </lineage>
</organism>
<comment type="caution">
    <text evidence="1">The sequence shown here is derived from an EMBL/GenBank/DDBJ whole genome shotgun (WGS) entry which is preliminary data.</text>
</comment>
<evidence type="ECO:0000313" key="1">
    <source>
        <dbReference type="EMBL" id="KKN14570.1"/>
    </source>
</evidence>
<proteinExistence type="predicted"/>